<evidence type="ECO:0000313" key="2">
    <source>
        <dbReference type="EMBL" id="SOC45107.1"/>
    </source>
</evidence>
<proteinExistence type="predicted"/>
<keyword evidence="3" id="KW-1185">Reference proteome</keyword>
<dbReference type="RefSeq" id="WP_097042869.1">
    <property type="nucleotide sequence ID" value="NZ_OBQF01000008.1"/>
</dbReference>
<dbReference type="Proteomes" id="UP000219412">
    <property type="component" value="Unassembled WGS sequence"/>
</dbReference>
<protein>
    <submittedName>
        <fullName evidence="2">Uncharacterized protein</fullName>
    </submittedName>
</protein>
<organism evidence="2 3">
    <name type="scientific">Salinicoccus kekensis</name>
    <dbReference type="NCBI Taxonomy" id="714307"/>
    <lineage>
        <taxon>Bacteria</taxon>
        <taxon>Bacillati</taxon>
        <taxon>Bacillota</taxon>
        <taxon>Bacilli</taxon>
        <taxon>Bacillales</taxon>
        <taxon>Staphylococcaceae</taxon>
        <taxon>Salinicoccus</taxon>
    </lineage>
</organism>
<sequence>MNKKKITGFIVIISSLLVVFLVLLISNHFLSKNQGVEYVTNNIVNDLDVQSIQISDEDATIFLDLYDSETRKNVINYLERTLTNEEYEKYDIEFVGNKILSIPKEAKSIKENLIKNYDVRDMTVDYEEENIFIDLDDLKRKADVISYLKESLAPSDFATYDIKFI</sequence>
<evidence type="ECO:0000313" key="3">
    <source>
        <dbReference type="Proteomes" id="UP000219412"/>
    </source>
</evidence>
<accession>A0A285UTU6</accession>
<reference evidence="3" key="1">
    <citation type="submission" date="2017-08" db="EMBL/GenBank/DDBJ databases">
        <authorList>
            <person name="Varghese N."/>
            <person name="Submissions S."/>
        </authorList>
    </citation>
    <scope>NUCLEOTIDE SEQUENCE [LARGE SCALE GENOMIC DNA]</scope>
    <source>
        <strain evidence="3">DSM 23173</strain>
    </source>
</reference>
<dbReference type="AlphaFoldDB" id="A0A285UTU6"/>
<name>A0A285UTU6_9STAP</name>
<dbReference type="InterPro" id="IPR058995">
    <property type="entry name" value="YolC/YozM-like"/>
</dbReference>
<keyword evidence="1" id="KW-1133">Transmembrane helix</keyword>
<evidence type="ECO:0000256" key="1">
    <source>
        <dbReference type="SAM" id="Phobius"/>
    </source>
</evidence>
<dbReference type="EMBL" id="OBQF01000008">
    <property type="protein sequence ID" value="SOC45107.1"/>
    <property type="molecule type" value="Genomic_DNA"/>
</dbReference>
<feature type="transmembrane region" description="Helical" evidence="1">
    <location>
        <begin position="6"/>
        <end position="25"/>
    </location>
</feature>
<keyword evidence="1" id="KW-0472">Membrane</keyword>
<gene>
    <name evidence="2" type="ORF">SAMN05878391_2609</name>
</gene>
<keyword evidence="1" id="KW-0812">Transmembrane</keyword>
<dbReference type="Pfam" id="PF26328">
    <property type="entry name" value="YolC_YozM"/>
    <property type="match status" value="2"/>
</dbReference>